<keyword evidence="4" id="KW-1003">Cell membrane</keyword>
<evidence type="ECO:0000256" key="5">
    <source>
        <dbReference type="ARBA" id="ARBA00022692"/>
    </source>
</evidence>
<comment type="similarity">
    <text evidence="12">Belongs to the pannexin family.</text>
</comment>
<keyword evidence="14" id="KW-1185">Reference proteome</keyword>
<dbReference type="GO" id="GO:0005921">
    <property type="term" value="C:gap junction"/>
    <property type="evidence" value="ECO:0007669"/>
    <property type="project" value="UniProtKB-SubCell"/>
</dbReference>
<reference evidence="13 14" key="2">
    <citation type="submission" date="2018-10" db="EMBL/GenBank/DDBJ databases">
        <authorList>
            <consortium name="Pathogen Informatics"/>
        </authorList>
    </citation>
    <scope>NUCLEOTIDE SEQUENCE [LARGE SCALE GENOMIC DNA]</scope>
</reference>
<reference evidence="15" key="1">
    <citation type="submission" date="2017-02" db="UniProtKB">
        <authorList>
            <consortium name="WormBaseParasite"/>
        </authorList>
    </citation>
    <scope>IDENTIFICATION</scope>
</reference>
<keyword evidence="6" id="KW-0303">Gap junction</keyword>
<evidence type="ECO:0000256" key="10">
    <source>
        <dbReference type="ARBA" id="ARBA00023136"/>
    </source>
</evidence>
<dbReference type="InterPro" id="IPR000990">
    <property type="entry name" value="Innexin"/>
</dbReference>
<dbReference type="GO" id="GO:0005886">
    <property type="term" value="C:plasma membrane"/>
    <property type="evidence" value="ECO:0007669"/>
    <property type="project" value="UniProtKB-SubCell"/>
</dbReference>
<name>A0A0N4VKQ4_ENTVE</name>
<dbReference type="Pfam" id="PF00876">
    <property type="entry name" value="Innexin"/>
    <property type="match status" value="1"/>
</dbReference>
<evidence type="ECO:0000256" key="9">
    <source>
        <dbReference type="ARBA" id="ARBA00023065"/>
    </source>
</evidence>
<dbReference type="Proteomes" id="UP000274131">
    <property type="component" value="Unassembled WGS sequence"/>
</dbReference>
<evidence type="ECO:0000256" key="11">
    <source>
        <dbReference type="ARBA" id="ARBA00023303"/>
    </source>
</evidence>
<keyword evidence="10 12" id="KW-0472">Membrane</keyword>
<dbReference type="GO" id="GO:0005243">
    <property type="term" value="F:gap junction channel activity"/>
    <property type="evidence" value="ECO:0007669"/>
    <property type="project" value="TreeGrafter"/>
</dbReference>
<evidence type="ECO:0000256" key="8">
    <source>
        <dbReference type="ARBA" id="ARBA00022989"/>
    </source>
</evidence>
<keyword evidence="9 12" id="KW-0406">Ion transport</keyword>
<gene>
    <name evidence="12" type="primary">inx</name>
    <name evidence="13" type="ORF">EVEC_LOCUS10751</name>
</gene>
<dbReference type="EMBL" id="UXUI01011158">
    <property type="protein sequence ID" value="VDD96000.1"/>
    <property type="molecule type" value="Genomic_DNA"/>
</dbReference>
<sequence length="424" mass="49618">MLLYYLAAIFKGLHPRVDDDFVDKLNYHYTSAIIFAFAIIVSAKQYVGYPIQCWVPPQFTDAWEQYTENYCWVESTYFLPLTTALPKDDGIRPKQLSYYQWVPFVLALEALMFYIPCMLWRGLLHWHSGIDVQSLTQMACDARMMDADARGATVQTIAGHMEDALEIQREITDISGFCVGRRWSSYVTCLYIFIKTLYFANAVGQIALLNWFLGTENVFYGIAILQQLLQKQTWRTTEHFPRVTMCDFEVRVLGNIHQHTVQCVLMINMFNEKIFIFLWFWYLFVAIFSAFSLFHWILLSFLPGQHMRFIRKYLKATDLATDRQSVKKFVHKFLGYDGVFCMRMISAHAGDIIATELIVALWHDFNDRVRKSPIEMFEGGISQSTSKLDATFKSWLLGQNRLNFWSYFCFYYSVIPVLITSFLN</sequence>
<keyword evidence="7" id="KW-0965">Cell junction</keyword>
<keyword evidence="5 12" id="KW-0812">Transmembrane</keyword>
<dbReference type="GO" id="GO:0034220">
    <property type="term" value="P:monoatomic ion transmembrane transport"/>
    <property type="evidence" value="ECO:0007669"/>
    <property type="project" value="UniProtKB-KW"/>
</dbReference>
<comment type="caution">
    <text evidence="12">Lacks conserved residue(s) required for the propagation of feature annotation.</text>
</comment>
<comment type="subcellular location">
    <subcellularLocation>
        <location evidence="1">Cell junction</location>
        <location evidence="1">Gap junction</location>
    </subcellularLocation>
    <subcellularLocation>
        <location evidence="2 12">Cell membrane</location>
        <topology evidence="2 12">Multi-pass membrane protein</topology>
    </subcellularLocation>
</comment>
<accession>A0A0N4VKQ4</accession>
<comment type="function">
    <text evidence="12">Structural component of the gap junctions.</text>
</comment>
<dbReference type="PRINTS" id="PR01262">
    <property type="entry name" value="INNEXIN"/>
</dbReference>
<protein>
    <recommendedName>
        <fullName evidence="12">Innexin</fullName>
    </recommendedName>
</protein>
<proteinExistence type="inferred from homology"/>
<evidence type="ECO:0000313" key="14">
    <source>
        <dbReference type="Proteomes" id="UP000274131"/>
    </source>
</evidence>
<evidence type="ECO:0000256" key="4">
    <source>
        <dbReference type="ARBA" id="ARBA00022475"/>
    </source>
</evidence>
<dbReference type="AlphaFoldDB" id="A0A0N4VKQ4"/>
<evidence type="ECO:0000256" key="3">
    <source>
        <dbReference type="ARBA" id="ARBA00022448"/>
    </source>
</evidence>
<dbReference type="PANTHER" id="PTHR11893">
    <property type="entry name" value="INNEXIN"/>
    <property type="match status" value="1"/>
</dbReference>
<dbReference type="OrthoDB" id="5867527at2759"/>
<dbReference type="STRING" id="51028.A0A0N4VKQ4"/>
<dbReference type="PROSITE" id="PS51013">
    <property type="entry name" value="PANNEXIN"/>
    <property type="match status" value="1"/>
</dbReference>
<dbReference type="PANTHER" id="PTHR11893:SF7">
    <property type="entry name" value="INNEXIN"/>
    <property type="match status" value="1"/>
</dbReference>
<evidence type="ECO:0000256" key="1">
    <source>
        <dbReference type="ARBA" id="ARBA00004610"/>
    </source>
</evidence>
<evidence type="ECO:0000256" key="6">
    <source>
        <dbReference type="ARBA" id="ARBA00022868"/>
    </source>
</evidence>
<evidence type="ECO:0000313" key="13">
    <source>
        <dbReference type="EMBL" id="VDD96000.1"/>
    </source>
</evidence>
<evidence type="ECO:0000313" key="15">
    <source>
        <dbReference type="WBParaSite" id="EVEC_0001144201-mRNA-1"/>
    </source>
</evidence>
<keyword evidence="8 12" id="KW-1133">Transmembrane helix</keyword>
<dbReference type="WBParaSite" id="EVEC_0001144201-mRNA-1">
    <property type="protein sequence ID" value="EVEC_0001144201-mRNA-1"/>
    <property type="gene ID" value="EVEC_0001144201"/>
</dbReference>
<evidence type="ECO:0000256" key="7">
    <source>
        <dbReference type="ARBA" id="ARBA00022949"/>
    </source>
</evidence>
<keyword evidence="11 12" id="KW-0407">Ion channel</keyword>
<evidence type="ECO:0000256" key="2">
    <source>
        <dbReference type="ARBA" id="ARBA00004651"/>
    </source>
</evidence>
<feature type="transmembrane region" description="Helical" evidence="12">
    <location>
        <begin position="402"/>
        <end position="423"/>
    </location>
</feature>
<organism evidence="15">
    <name type="scientific">Enterobius vermicularis</name>
    <name type="common">Human pinworm</name>
    <dbReference type="NCBI Taxonomy" id="51028"/>
    <lineage>
        <taxon>Eukaryota</taxon>
        <taxon>Metazoa</taxon>
        <taxon>Ecdysozoa</taxon>
        <taxon>Nematoda</taxon>
        <taxon>Chromadorea</taxon>
        <taxon>Rhabditida</taxon>
        <taxon>Spirurina</taxon>
        <taxon>Oxyuridomorpha</taxon>
        <taxon>Oxyuroidea</taxon>
        <taxon>Oxyuridae</taxon>
        <taxon>Enterobius</taxon>
    </lineage>
</organism>
<keyword evidence="3 12" id="KW-0813">Transport</keyword>
<feature type="transmembrane region" description="Helical" evidence="12">
    <location>
        <begin position="274"/>
        <end position="302"/>
    </location>
</feature>
<feature type="transmembrane region" description="Helical" evidence="12">
    <location>
        <begin position="98"/>
        <end position="120"/>
    </location>
</feature>
<evidence type="ECO:0000256" key="12">
    <source>
        <dbReference type="RuleBase" id="RU010713"/>
    </source>
</evidence>